<evidence type="ECO:0000313" key="4">
    <source>
        <dbReference type="EMBL" id="KAF5391702.1"/>
    </source>
</evidence>
<dbReference type="GO" id="GO:0005096">
    <property type="term" value="F:GTPase activator activity"/>
    <property type="evidence" value="ECO:0007669"/>
    <property type="project" value="UniProtKB-KW"/>
</dbReference>
<dbReference type="PROSITE" id="PS50238">
    <property type="entry name" value="RHOGAP"/>
    <property type="match status" value="1"/>
</dbReference>
<proteinExistence type="predicted"/>
<dbReference type="InterPro" id="IPR000198">
    <property type="entry name" value="RhoGAP_dom"/>
</dbReference>
<keyword evidence="1" id="KW-0343">GTPase activation</keyword>
<dbReference type="Pfam" id="PF00620">
    <property type="entry name" value="RhoGAP"/>
    <property type="match status" value="1"/>
</dbReference>
<evidence type="ECO:0000256" key="1">
    <source>
        <dbReference type="ARBA" id="ARBA00022468"/>
    </source>
</evidence>
<evidence type="ECO:0000259" key="3">
    <source>
        <dbReference type="PROSITE" id="PS50238"/>
    </source>
</evidence>
<evidence type="ECO:0000256" key="2">
    <source>
        <dbReference type="SAM" id="MobiDB-lite"/>
    </source>
</evidence>
<dbReference type="AlphaFoldDB" id="A0A8H5MF55"/>
<evidence type="ECO:0000313" key="5">
    <source>
        <dbReference type="Proteomes" id="UP000518752"/>
    </source>
</evidence>
<dbReference type="PANTHER" id="PTHR15228:SF25">
    <property type="entry name" value="F-BAR DOMAIN-CONTAINING PROTEIN"/>
    <property type="match status" value="1"/>
</dbReference>
<keyword evidence="5" id="KW-1185">Reference proteome</keyword>
<dbReference type="PANTHER" id="PTHR15228">
    <property type="entry name" value="SPERMATHECAL PHYSIOLOGY VARIANT"/>
    <property type="match status" value="1"/>
</dbReference>
<dbReference type="Gene3D" id="1.10.555.10">
    <property type="entry name" value="Rho GTPase activation protein"/>
    <property type="match status" value="1"/>
</dbReference>
<dbReference type="InterPro" id="IPR008936">
    <property type="entry name" value="Rho_GTPase_activation_prot"/>
</dbReference>
<feature type="domain" description="Rho-GAP" evidence="3">
    <location>
        <begin position="56"/>
        <end position="253"/>
    </location>
</feature>
<name>A0A8H5MF55_9AGAR</name>
<dbReference type="GO" id="GO:0005938">
    <property type="term" value="C:cell cortex"/>
    <property type="evidence" value="ECO:0007669"/>
    <property type="project" value="TreeGrafter"/>
</dbReference>
<dbReference type="GO" id="GO:0007165">
    <property type="term" value="P:signal transduction"/>
    <property type="evidence" value="ECO:0007669"/>
    <property type="project" value="InterPro"/>
</dbReference>
<feature type="compositionally biased region" description="Basic and acidic residues" evidence="2">
    <location>
        <begin position="303"/>
        <end position="312"/>
    </location>
</feature>
<accession>A0A8H5MF55</accession>
<dbReference type="Proteomes" id="UP000518752">
    <property type="component" value="Unassembled WGS sequence"/>
</dbReference>
<sequence>MVPETPQSPPTKAHLKAWWTSFTSAQKAKRDGEGKDEAENSVFGKPLKESLRYASVQISTANANGELYVWGYIPVVVAKCGLYLKENATEVEGVFRVNGSAKRMRELQAIFENPPRYGKSLDWKQSPYTAHDVASVFRRYLTQMPEPVIPYDMYHGFRDALAKEPFNQEEVISSYKRLIREMPRANQYLLLYVLDLLSVFARKSDKNLMTATNLAVIFRPGLISHPAHEMSPKEHNLSQRVLEFLIAQQDWFMLDIPPPPPNEPGSPTSALSADDVTVFPSSDDENQTGGGWRLVGQVSRRKTTYEPRKLAVEEGDLSPVTESPRSGEQEGGASVTRSRTLPSGRKGAAPSESSATEREARRVLRKQKRASSSQPGAHKGGYSPYSG</sequence>
<reference evidence="4 5" key="1">
    <citation type="journal article" date="2020" name="ISME J.">
        <title>Uncovering the hidden diversity of litter-decomposition mechanisms in mushroom-forming fungi.</title>
        <authorList>
            <person name="Floudas D."/>
            <person name="Bentzer J."/>
            <person name="Ahren D."/>
            <person name="Johansson T."/>
            <person name="Persson P."/>
            <person name="Tunlid A."/>
        </authorList>
    </citation>
    <scope>NUCLEOTIDE SEQUENCE [LARGE SCALE GENOMIC DNA]</scope>
    <source>
        <strain evidence="4 5">CBS 406.79</strain>
    </source>
</reference>
<dbReference type="SUPFAM" id="SSF48350">
    <property type="entry name" value="GTPase activation domain, GAP"/>
    <property type="match status" value="1"/>
</dbReference>
<gene>
    <name evidence="4" type="ORF">D9757_002550</name>
</gene>
<feature type="region of interest" description="Disordered" evidence="2">
    <location>
        <begin position="255"/>
        <end position="387"/>
    </location>
</feature>
<comment type="caution">
    <text evidence="4">The sequence shown here is derived from an EMBL/GenBank/DDBJ whole genome shotgun (WGS) entry which is preliminary data.</text>
</comment>
<dbReference type="EMBL" id="JAACJN010000009">
    <property type="protein sequence ID" value="KAF5391702.1"/>
    <property type="molecule type" value="Genomic_DNA"/>
</dbReference>
<dbReference type="GO" id="GO:0060237">
    <property type="term" value="P:regulation of fungal-type cell wall organization"/>
    <property type="evidence" value="ECO:0007669"/>
    <property type="project" value="TreeGrafter"/>
</dbReference>
<dbReference type="OrthoDB" id="3196451at2759"/>
<dbReference type="SMART" id="SM00324">
    <property type="entry name" value="RhoGAP"/>
    <property type="match status" value="1"/>
</dbReference>
<organism evidence="4 5">
    <name type="scientific">Collybiopsis confluens</name>
    <dbReference type="NCBI Taxonomy" id="2823264"/>
    <lineage>
        <taxon>Eukaryota</taxon>
        <taxon>Fungi</taxon>
        <taxon>Dikarya</taxon>
        <taxon>Basidiomycota</taxon>
        <taxon>Agaricomycotina</taxon>
        <taxon>Agaricomycetes</taxon>
        <taxon>Agaricomycetidae</taxon>
        <taxon>Agaricales</taxon>
        <taxon>Marasmiineae</taxon>
        <taxon>Omphalotaceae</taxon>
        <taxon>Collybiopsis</taxon>
    </lineage>
</organism>
<dbReference type="InterPro" id="IPR051025">
    <property type="entry name" value="RhoGAP"/>
</dbReference>
<protein>
    <recommendedName>
        <fullName evidence="3">Rho-GAP domain-containing protein</fullName>
    </recommendedName>
</protein>